<dbReference type="InParanoid" id="A2DYP2"/>
<evidence type="ECO:0000256" key="1">
    <source>
        <dbReference type="PROSITE-ProRule" id="PRU00023"/>
    </source>
</evidence>
<dbReference type="VEuPathDB" id="TrichDB:TVAG_426250"/>
<feature type="repeat" description="ANK" evidence="1">
    <location>
        <begin position="352"/>
        <end position="384"/>
    </location>
</feature>
<dbReference type="InterPro" id="IPR036770">
    <property type="entry name" value="Ankyrin_rpt-contain_sf"/>
</dbReference>
<dbReference type="Pfam" id="PF00023">
    <property type="entry name" value="Ank"/>
    <property type="match status" value="1"/>
</dbReference>
<accession>A2DYP2</accession>
<dbReference type="PANTHER" id="PTHR24182:SF13">
    <property type="entry name" value="LD18443P"/>
    <property type="match status" value="1"/>
</dbReference>
<dbReference type="InterPro" id="IPR020683">
    <property type="entry name" value="DUF3447"/>
</dbReference>
<dbReference type="OrthoDB" id="341259at2759"/>
<dbReference type="eggNOG" id="KOG4177">
    <property type="taxonomic scope" value="Eukaryota"/>
</dbReference>
<reference evidence="3" key="1">
    <citation type="submission" date="2006-10" db="EMBL/GenBank/DDBJ databases">
        <authorList>
            <person name="Amadeo P."/>
            <person name="Zhao Q."/>
            <person name="Wortman J."/>
            <person name="Fraser-Liggett C."/>
            <person name="Carlton J."/>
        </authorList>
    </citation>
    <scope>NUCLEOTIDE SEQUENCE</scope>
    <source>
        <strain evidence="3">G3</strain>
    </source>
</reference>
<evidence type="ECO:0000313" key="3">
    <source>
        <dbReference type="EMBL" id="EAY14432.1"/>
    </source>
</evidence>
<dbReference type="RefSeq" id="XP_001326655.1">
    <property type="nucleotide sequence ID" value="XM_001326620.1"/>
</dbReference>
<dbReference type="PRINTS" id="PR01415">
    <property type="entry name" value="ANKYRIN"/>
</dbReference>
<evidence type="ECO:0000259" key="2">
    <source>
        <dbReference type="Pfam" id="PF11929"/>
    </source>
</evidence>
<dbReference type="KEGG" id="tva:4772420"/>
<dbReference type="VEuPathDB" id="TrichDB:TVAGG3_0850710"/>
<dbReference type="Proteomes" id="UP000001542">
    <property type="component" value="Unassembled WGS sequence"/>
</dbReference>
<evidence type="ECO:0000313" key="4">
    <source>
        <dbReference type="Proteomes" id="UP000001542"/>
    </source>
</evidence>
<name>A2DYP2_TRIV3</name>
<dbReference type="SUPFAM" id="SSF48403">
    <property type="entry name" value="Ankyrin repeat"/>
    <property type="match status" value="1"/>
</dbReference>
<proteinExistence type="predicted"/>
<feature type="domain" description="DUF3447" evidence="2">
    <location>
        <begin position="209"/>
        <end position="278"/>
    </location>
</feature>
<feature type="repeat" description="ANK" evidence="1">
    <location>
        <begin position="385"/>
        <end position="417"/>
    </location>
</feature>
<dbReference type="EMBL" id="DS113270">
    <property type="protein sequence ID" value="EAY14432.1"/>
    <property type="molecule type" value="Genomic_DNA"/>
</dbReference>
<dbReference type="PROSITE" id="PS50088">
    <property type="entry name" value="ANK_REPEAT"/>
    <property type="match status" value="5"/>
</dbReference>
<dbReference type="Pfam" id="PF11929">
    <property type="entry name" value="DUF3447"/>
    <property type="match status" value="1"/>
</dbReference>
<gene>
    <name evidence="3" type="ORF">TVAG_426250</name>
</gene>
<reference evidence="3" key="2">
    <citation type="journal article" date="2007" name="Science">
        <title>Draft genome sequence of the sexually transmitted pathogen Trichomonas vaginalis.</title>
        <authorList>
            <person name="Carlton J.M."/>
            <person name="Hirt R.P."/>
            <person name="Silva J.C."/>
            <person name="Delcher A.L."/>
            <person name="Schatz M."/>
            <person name="Zhao Q."/>
            <person name="Wortman J.R."/>
            <person name="Bidwell S.L."/>
            <person name="Alsmark U.C.M."/>
            <person name="Besteiro S."/>
            <person name="Sicheritz-Ponten T."/>
            <person name="Noel C.J."/>
            <person name="Dacks J.B."/>
            <person name="Foster P.G."/>
            <person name="Simillion C."/>
            <person name="Van de Peer Y."/>
            <person name="Miranda-Saavedra D."/>
            <person name="Barton G.J."/>
            <person name="Westrop G.D."/>
            <person name="Mueller S."/>
            <person name="Dessi D."/>
            <person name="Fiori P.L."/>
            <person name="Ren Q."/>
            <person name="Paulsen I."/>
            <person name="Zhang H."/>
            <person name="Bastida-Corcuera F.D."/>
            <person name="Simoes-Barbosa A."/>
            <person name="Brown M.T."/>
            <person name="Hayes R.D."/>
            <person name="Mukherjee M."/>
            <person name="Okumura C.Y."/>
            <person name="Schneider R."/>
            <person name="Smith A.J."/>
            <person name="Vanacova S."/>
            <person name="Villalvazo M."/>
            <person name="Haas B.J."/>
            <person name="Pertea M."/>
            <person name="Feldblyum T.V."/>
            <person name="Utterback T.R."/>
            <person name="Shu C.L."/>
            <person name="Osoegawa K."/>
            <person name="de Jong P.J."/>
            <person name="Hrdy I."/>
            <person name="Horvathova L."/>
            <person name="Zubacova Z."/>
            <person name="Dolezal P."/>
            <person name="Malik S.B."/>
            <person name="Logsdon J.M. Jr."/>
            <person name="Henze K."/>
            <person name="Gupta A."/>
            <person name="Wang C.C."/>
            <person name="Dunne R.L."/>
            <person name="Upcroft J.A."/>
            <person name="Upcroft P."/>
            <person name="White O."/>
            <person name="Salzberg S.L."/>
            <person name="Tang P."/>
            <person name="Chiu C.-H."/>
            <person name="Lee Y.-S."/>
            <person name="Embley T.M."/>
            <person name="Coombs G.H."/>
            <person name="Mottram J.C."/>
            <person name="Tachezy J."/>
            <person name="Fraser-Liggett C.M."/>
            <person name="Johnson P.J."/>
        </authorList>
    </citation>
    <scope>NUCLEOTIDE SEQUENCE [LARGE SCALE GENOMIC DNA]</scope>
    <source>
        <strain evidence="3">G3</strain>
    </source>
</reference>
<feature type="repeat" description="ANK" evidence="1">
    <location>
        <begin position="419"/>
        <end position="451"/>
    </location>
</feature>
<dbReference type="PANTHER" id="PTHR24182">
    <property type="entry name" value="ANKYRIN REPEAT AND SOCS BOX CONTAINING 4"/>
    <property type="match status" value="1"/>
</dbReference>
<dbReference type="AlphaFoldDB" id="A2DYP2"/>
<organism evidence="3 4">
    <name type="scientific">Trichomonas vaginalis (strain ATCC PRA-98 / G3)</name>
    <dbReference type="NCBI Taxonomy" id="412133"/>
    <lineage>
        <taxon>Eukaryota</taxon>
        <taxon>Metamonada</taxon>
        <taxon>Parabasalia</taxon>
        <taxon>Trichomonadida</taxon>
        <taxon>Trichomonadidae</taxon>
        <taxon>Trichomonas</taxon>
    </lineage>
</organism>
<dbReference type="Gene3D" id="1.25.40.20">
    <property type="entry name" value="Ankyrin repeat-containing domain"/>
    <property type="match status" value="1"/>
</dbReference>
<keyword evidence="4" id="KW-1185">Reference proteome</keyword>
<keyword evidence="1" id="KW-0040">ANK repeat</keyword>
<dbReference type="InterPro" id="IPR002110">
    <property type="entry name" value="Ankyrin_rpt"/>
</dbReference>
<dbReference type="PROSITE" id="PS50297">
    <property type="entry name" value="ANK_REP_REGION"/>
    <property type="match status" value="5"/>
</dbReference>
<dbReference type="SUPFAM" id="SSF140860">
    <property type="entry name" value="Pseudo ankyrin repeat-like"/>
    <property type="match status" value="1"/>
</dbReference>
<dbReference type="SMR" id="A2DYP2"/>
<feature type="repeat" description="ANK" evidence="1">
    <location>
        <begin position="485"/>
        <end position="517"/>
    </location>
</feature>
<feature type="repeat" description="ANK" evidence="1">
    <location>
        <begin position="452"/>
        <end position="484"/>
    </location>
</feature>
<dbReference type="Pfam" id="PF12796">
    <property type="entry name" value="Ank_2"/>
    <property type="match status" value="2"/>
</dbReference>
<dbReference type="SMART" id="SM00248">
    <property type="entry name" value="ANK"/>
    <property type="match status" value="8"/>
</dbReference>
<protein>
    <recommendedName>
        <fullName evidence="2">DUF3447 domain-containing protein</fullName>
    </recommendedName>
</protein>
<dbReference type="STRING" id="5722.A2DYP2"/>
<sequence>MEDFDYLEALKWTNDYINSFHKLYRLNISSNDEIDKFYQDIKNKFISTKTFSPSRILEIISIACLYNNNYIKSYWALFKKFYEEYQPSNVQNVTSIFDYFLFKEYGVILNEDHKKYFQDFEDNNYSLDIYEENTICKAIMNDNKELLVSILEAKGGDTIITIKSPFYPNSNALITLPALCCYHGAVNCFKLLITEYLHLITREYKFRPTVRCACYAFLGGNKEIISKCVKKKCITWECMKYAIIAHNVDFVTYLLNEYNIEINLNDCVAFQNIPAFLVNFDKTKEINKCLAFSSMFNYIPLCEFFISHGVDINARGRDGTTAFLKAFECDSKTIMEFLISRNADFNISNHYTHQTALHLAVIKNRKDLVEFLISHGANINVIDLNGLTPLFYSIQQNNEEIKDLLMSNGASIDFKPNEHGKHAIHIAAENDDLEMIQFLLSLGENINIKDKNGATPLHYAALDGCAKTVDFLVSHGADINAKDKDDKVPLHYTALRNYRECAKILISHGADLNAKDKDGNNPHHYAIARKLQGLEIILDPENPNLESE</sequence>